<gene>
    <name evidence="1" type="ORF">METZ01_LOCUS75377</name>
</gene>
<proteinExistence type="predicted"/>
<name>A0A381U7J7_9ZZZZ</name>
<dbReference type="EMBL" id="UINC01005626">
    <property type="protein sequence ID" value="SVA22523.1"/>
    <property type="molecule type" value="Genomic_DNA"/>
</dbReference>
<reference evidence="1" key="1">
    <citation type="submission" date="2018-05" db="EMBL/GenBank/DDBJ databases">
        <authorList>
            <person name="Lanie J.A."/>
            <person name="Ng W.-L."/>
            <person name="Kazmierczak K.M."/>
            <person name="Andrzejewski T.M."/>
            <person name="Davidsen T.M."/>
            <person name="Wayne K.J."/>
            <person name="Tettelin H."/>
            <person name="Glass J.I."/>
            <person name="Rusch D."/>
            <person name="Podicherti R."/>
            <person name="Tsui H.-C.T."/>
            <person name="Winkler M.E."/>
        </authorList>
    </citation>
    <scope>NUCLEOTIDE SEQUENCE</scope>
</reference>
<organism evidence="1">
    <name type="scientific">marine metagenome</name>
    <dbReference type="NCBI Taxonomy" id="408172"/>
    <lineage>
        <taxon>unclassified sequences</taxon>
        <taxon>metagenomes</taxon>
        <taxon>ecological metagenomes</taxon>
    </lineage>
</organism>
<dbReference type="AlphaFoldDB" id="A0A381U7J7"/>
<accession>A0A381U7J7</accession>
<sequence length="26" mass="3191">MLAHVTVQDDKKPRRRIFGRKFYEKA</sequence>
<evidence type="ECO:0000313" key="1">
    <source>
        <dbReference type="EMBL" id="SVA22523.1"/>
    </source>
</evidence>
<protein>
    <submittedName>
        <fullName evidence="1">Uncharacterized protein</fullName>
    </submittedName>
</protein>